<dbReference type="Proteomes" id="UP000053577">
    <property type="component" value="Unassembled WGS sequence"/>
</dbReference>
<dbReference type="PATRIC" id="fig|61435.5.peg.1193"/>
<dbReference type="AlphaFoldDB" id="A0A0V8LXK9"/>
<dbReference type="GO" id="GO:0008616">
    <property type="term" value="P:tRNA queuosine(34) biosynthetic process"/>
    <property type="evidence" value="ECO:0007669"/>
    <property type="project" value="UniProtKB-KW"/>
</dbReference>
<keyword evidence="5" id="KW-0671">Queuosine biosynthesis</keyword>
<dbReference type="PANTHER" id="PTHR12589">
    <property type="entry name" value="PYRUVOYL TETRAHYDROBIOPTERIN SYNTHASE"/>
    <property type="match status" value="1"/>
</dbReference>
<dbReference type="InterPro" id="IPR007115">
    <property type="entry name" value="6-PTP_synth/QueD"/>
</dbReference>
<dbReference type="OrthoDB" id="9804698at2"/>
<keyword evidence="5 7" id="KW-0479">Metal-binding</keyword>
<dbReference type="NCBIfam" id="TIGR03367">
    <property type="entry name" value="queuosine_QueD"/>
    <property type="match status" value="1"/>
</dbReference>
<dbReference type="UniPathway" id="UPA00391"/>
<dbReference type="EMBL" id="JGYD01000027">
    <property type="protein sequence ID" value="KSV16234.1"/>
    <property type="molecule type" value="Genomic_DNA"/>
</dbReference>
<sequence length="123" mass="14127">MYYLSVKKHFEAAHFLRGYKGKCENMHGHRYEVALKVRANELDECGMGADFKVLKTRLGEVLQSYDHTCLNDLTPFDNQNPSAENISKDIYDKLKPVISRMGVELRGVEVWESPDSSVLYQPD</sequence>
<evidence type="ECO:0000256" key="6">
    <source>
        <dbReference type="PIRSR" id="PIRSR006113-1"/>
    </source>
</evidence>
<dbReference type="EC" id="4.-.-.-" evidence="5"/>
<evidence type="ECO:0000256" key="3">
    <source>
        <dbReference type="ARBA" id="ARBA00018141"/>
    </source>
</evidence>
<keyword evidence="5" id="KW-0456">Lyase</keyword>
<accession>A0A0V8LXK9</accession>
<dbReference type="RefSeq" id="WP_058292876.1">
    <property type="nucleotide sequence ID" value="NZ_JGYD01000027.1"/>
</dbReference>
<comment type="similarity">
    <text evidence="2 5">Belongs to the PTPS family. QueD subfamily.</text>
</comment>
<dbReference type="Gene3D" id="3.30.479.10">
    <property type="entry name" value="6-pyruvoyl tetrahydropterin synthase/QueD"/>
    <property type="match status" value="1"/>
</dbReference>
<evidence type="ECO:0000313" key="9">
    <source>
        <dbReference type="Proteomes" id="UP000053577"/>
    </source>
</evidence>
<evidence type="ECO:0000256" key="7">
    <source>
        <dbReference type="PIRSR" id="PIRSR006113-2"/>
    </source>
</evidence>
<dbReference type="PANTHER" id="PTHR12589:SF8">
    <property type="entry name" value="6-CARBOXY-5,6,7,8-TETRAHYDROPTERIN SYNTHASE"/>
    <property type="match status" value="1"/>
</dbReference>
<dbReference type="GO" id="GO:0046872">
    <property type="term" value="F:metal ion binding"/>
    <property type="evidence" value="ECO:0007669"/>
    <property type="project" value="UniProtKB-KW"/>
</dbReference>
<protein>
    <recommendedName>
        <fullName evidence="3 5">6-carboxy-5,6,7,8-tetrahydropterin synthase</fullName>
        <ecNumber evidence="5">4.-.-.-</ecNumber>
    </recommendedName>
</protein>
<name>A0A0V8LXK9_9CHLR</name>
<dbReference type="GO" id="GO:0070497">
    <property type="term" value="F:6-carboxytetrahydropterin synthase activity"/>
    <property type="evidence" value="ECO:0007669"/>
    <property type="project" value="UniProtKB-EC"/>
</dbReference>
<feature type="binding site" evidence="7">
    <location>
        <position position="29"/>
    </location>
    <ligand>
        <name>Zn(2+)</name>
        <dbReference type="ChEBI" id="CHEBI:29105"/>
    </ligand>
</feature>
<dbReference type="InterPro" id="IPR038418">
    <property type="entry name" value="6-PTP_synth/QueD_sf"/>
</dbReference>
<keyword evidence="5 7" id="KW-0862">Zinc</keyword>
<organism evidence="8 9">
    <name type="scientific">Dehalococcoides mccartyi</name>
    <dbReference type="NCBI Taxonomy" id="61435"/>
    <lineage>
        <taxon>Bacteria</taxon>
        <taxon>Bacillati</taxon>
        <taxon>Chloroflexota</taxon>
        <taxon>Dehalococcoidia</taxon>
        <taxon>Dehalococcoidales</taxon>
        <taxon>Dehalococcoidaceae</taxon>
        <taxon>Dehalococcoides</taxon>
    </lineage>
</organism>
<feature type="binding site" evidence="7">
    <location>
        <position position="14"/>
    </location>
    <ligand>
        <name>Zn(2+)</name>
        <dbReference type="ChEBI" id="CHEBI:29105"/>
    </ligand>
</feature>
<comment type="catalytic activity">
    <reaction evidence="4 5">
        <text>7,8-dihydroneopterin 3'-triphosphate + H2O = 6-carboxy-5,6,7,8-tetrahydropterin + triphosphate + acetaldehyde + 2 H(+)</text>
        <dbReference type="Rhea" id="RHEA:27966"/>
        <dbReference type="ChEBI" id="CHEBI:15343"/>
        <dbReference type="ChEBI" id="CHEBI:15377"/>
        <dbReference type="ChEBI" id="CHEBI:15378"/>
        <dbReference type="ChEBI" id="CHEBI:18036"/>
        <dbReference type="ChEBI" id="CHEBI:58462"/>
        <dbReference type="ChEBI" id="CHEBI:61032"/>
        <dbReference type="EC" id="4.1.2.50"/>
    </reaction>
</comment>
<gene>
    <name evidence="8" type="ORF">DA01_06055</name>
</gene>
<evidence type="ECO:0000256" key="2">
    <source>
        <dbReference type="ARBA" id="ARBA00008900"/>
    </source>
</evidence>
<feature type="active site" description="Charge relay system" evidence="6">
    <location>
        <position position="112"/>
    </location>
</feature>
<dbReference type="PIRSF" id="PIRSF006113">
    <property type="entry name" value="PTP_synth"/>
    <property type="match status" value="1"/>
</dbReference>
<reference evidence="8 9" key="1">
    <citation type="journal article" date="2015" name="Sci. Rep.">
        <title>A comparative genomics and reductive dehalogenase gene transcription study of two chloroethene-respiring bacteria, Dehalococcoides mccartyi strains MB and 11a.</title>
        <authorList>
            <person name="Low A."/>
            <person name="Shen Z."/>
            <person name="Cheng D."/>
            <person name="Rogers M.J."/>
            <person name="Lee P.K."/>
            <person name="He J."/>
        </authorList>
    </citation>
    <scope>NUCLEOTIDE SEQUENCE [LARGE SCALE GENOMIC DNA]</scope>
    <source>
        <strain evidence="8 9">MB</strain>
    </source>
</reference>
<dbReference type="SUPFAM" id="SSF55620">
    <property type="entry name" value="Tetrahydrobiopterin biosynthesis enzymes-like"/>
    <property type="match status" value="1"/>
</dbReference>
<comment type="caution">
    <text evidence="8">The sequence shown here is derived from an EMBL/GenBank/DDBJ whole genome shotgun (WGS) entry which is preliminary data.</text>
</comment>
<comment type="cofactor">
    <cofactor evidence="5 7">
        <name>Zn(2+)</name>
        <dbReference type="ChEBI" id="CHEBI:29105"/>
    </cofactor>
    <text evidence="5 7">Binds 1 zinc ion per subunit.</text>
</comment>
<evidence type="ECO:0000256" key="1">
    <source>
        <dbReference type="ARBA" id="ARBA00005061"/>
    </source>
</evidence>
<feature type="active site" description="Charge relay system" evidence="6">
    <location>
        <position position="67"/>
    </location>
</feature>
<proteinExistence type="inferred from homology"/>
<evidence type="ECO:0000256" key="4">
    <source>
        <dbReference type="ARBA" id="ARBA00048807"/>
    </source>
</evidence>
<evidence type="ECO:0000256" key="5">
    <source>
        <dbReference type="PIRNR" id="PIRNR006113"/>
    </source>
</evidence>
<feature type="binding site" evidence="7">
    <location>
        <position position="27"/>
    </location>
    <ligand>
        <name>Zn(2+)</name>
        <dbReference type="ChEBI" id="CHEBI:29105"/>
    </ligand>
</feature>
<feature type="active site" description="Proton acceptor" evidence="6">
    <location>
        <position position="23"/>
    </location>
</feature>
<comment type="pathway">
    <text evidence="1 5">Purine metabolism; 7-cyano-7-deazaguanine biosynthesis.</text>
</comment>
<evidence type="ECO:0000313" key="8">
    <source>
        <dbReference type="EMBL" id="KSV16234.1"/>
    </source>
</evidence>
<dbReference type="Pfam" id="PF01242">
    <property type="entry name" value="PTPS"/>
    <property type="match status" value="1"/>
</dbReference>